<name>A0A178XTK6_9HYPH</name>
<keyword evidence="1" id="KW-0472">Membrane</keyword>
<keyword evidence="3" id="KW-1185">Reference proteome</keyword>
<organism evidence="2 3">
    <name type="scientific">Sinorhizobium glycinis</name>
    <dbReference type="NCBI Taxonomy" id="1472378"/>
    <lineage>
        <taxon>Bacteria</taxon>
        <taxon>Pseudomonadati</taxon>
        <taxon>Pseudomonadota</taxon>
        <taxon>Alphaproteobacteria</taxon>
        <taxon>Hyphomicrobiales</taxon>
        <taxon>Rhizobiaceae</taxon>
        <taxon>Sinorhizobium/Ensifer group</taxon>
        <taxon>Sinorhizobium</taxon>
    </lineage>
</organism>
<feature type="transmembrane region" description="Helical" evidence="1">
    <location>
        <begin position="12"/>
        <end position="36"/>
    </location>
</feature>
<dbReference type="Proteomes" id="UP000094025">
    <property type="component" value="Unassembled WGS sequence"/>
</dbReference>
<evidence type="ECO:0000313" key="3">
    <source>
        <dbReference type="Proteomes" id="UP000094025"/>
    </source>
</evidence>
<gene>
    <name evidence="2" type="ORF">AU381_23725</name>
</gene>
<keyword evidence="1" id="KW-1133">Transmembrane helix</keyword>
<evidence type="ECO:0000256" key="1">
    <source>
        <dbReference type="SAM" id="Phobius"/>
    </source>
</evidence>
<sequence length="373" mass="41872">MGGGRPNGRRWRAAAPILVTFGIIWLTYLAIVAVVIATDPYDIYRWGSALQSKRSDMPSDRLRAINVAAKKASIDTFLVGGSTTEMYSPNEISAALGGKAIAYNLSYGGPRPMDRDIVLDQLAENSQAKHIIITFDWMYILGSETIRRNFPEFLYDEEITDDIRMVDLTALRRTLRVLLGLANHGPDDGETYTHLVAEQRDDFHQPARMAELDRLVEEFRPVIDAPSGKTCSDFGAVEEQLVPRVHTFSEKGVKIDILMPILSYVKYYHSVSNISPTILDEVLISRKCLVEAIDGLPNVRIFGFDDDPAVAGDLGNFRDPGHIDNPALLKRTLASLSTGEKRLTAANIDEYLRRIRSEVKNYHVRNSYLERTR</sequence>
<keyword evidence="2" id="KW-0675">Receptor</keyword>
<accession>A0A178XTK6</accession>
<dbReference type="OrthoDB" id="8455398at2"/>
<evidence type="ECO:0000313" key="2">
    <source>
        <dbReference type="EMBL" id="OAP38620.1"/>
    </source>
</evidence>
<dbReference type="AlphaFoldDB" id="A0A178XTK6"/>
<dbReference type="STRING" id="1472378.AU381_23725"/>
<reference evidence="2 3" key="1">
    <citation type="journal article" date="2016" name="Int. J. Syst. Evol. Microbiol.">
        <title>Ensifer glycinis sp. nov., an novel rhizobial species associated with Glycine spp.</title>
        <authorList>
            <person name="Yan H."/>
            <person name="Yan J."/>
            <person name="Sui X.H."/>
            <person name="Wang E.T."/>
            <person name="Chen W.X."/>
            <person name="Zhang X.X."/>
            <person name="Chen W.F."/>
        </authorList>
    </citation>
    <scope>NUCLEOTIDE SEQUENCE [LARGE SCALE GENOMIC DNA]</scope>
    <source>
        <strain evidence="2 3">CCBAU 23380</strain>
    </source>
</reference>
<proteinExistence type="predicted"/>
<dbReference type="EMBL" id="LPUX01000061">
    <property type="protein sequence ID" value="OAP38620.1"/>
    <property type="molecule type" value="Genomic_DNA"/>
</dbReference>
<keyword evidence="1" id="KW-0812">Transmembrane</keyword>
<protein>
    <submittedName>
        <fullName evidence="2">TonB-dependent receptor</fullName>
    </submittedName>
</protein>
<comment type="caution">
    <text evidence="2">The sequence shown here is derived from an EMBL/GenBank/DDBJ whole genome shotgun (WGS) entry which is preliminary data.</text>
</comment>